<protein>
    <submittedName>
        <fullName evidence="1">Uncharacterized protein</fullName>
    </submittedName>
</protein>
<accession>A0A4R2BQC2</accession>
<proteinExistence type="predicted"/>
<organism evidence="1 2">
    <name type="scientific">Sinorhizobium americanum</name>
    <dbReference type="NCBI Taxonomy" id="194963"/>
    <lineage>
        <taxon>Bacteria</taxon>
        <taxon>Pseudomonadati</taxon>
        <taxon>Pseudomonadota</taxon>
        <taxon>Alphaproteobacteria</taxon>
        <taxon>Hyphomicrobiales</taxon>
        <taxon>Rhizobiaceae</taxon>
        <taxon>Sinorhizobium/Ensifer group</taxon>
        <taxon>Sinorhizobium</taxon>
    </lineage>
</organism>
<evidence type="ECO:0000313" key="1">
    <source>
        <dbReference type="EMBL" id="TCN29576.1"/>
    </source>
</evidence>
<sequence>MTLHRGGRSRGLGDYPASVGNPLIMYFLESVLADIANQSGGSPYYLRNRIKEALLRDAQIMRVSLRHRNADIRARVVTIRPFRNDKARERMGRFSELALTVTVSEDIPGWYYSLAATVPAAAGGNEAGYSNAITFKATGEKP</sequence>
<gene>
    <name evidence="1" type="ORF">EV184_110240</name>
</gene>
<evidence type="ECO:0000313" key="2">
    <source>
        <dbReference type="Proteomes" id="UP000295043"/>
    </source>
</evidence>
<dbReference type="AlphaFoldDB" id="A0A4R2BQC2"/>
<dbReference type="EMBL" id="SLVU01000010">
    <property type="protein sequence ID" value="TCN29576.1"/>
    <property type="molecule type" value="Genomic_DNA"/>
</dbReference>
<name>A0A4R2BQC2_9HYPH</name>
<comment type="caution">
    <text evidence="1">The sequence shown here is derived from an EMBL/GenBank/DDBJ whole genome shotgun (WGS) entry which is preliminary data.</text>
</comment>
<dbReference type="Proteomes" id="UP000295043">
    <property type="component" value="Unassembled WGS sequence"/>
</dbReference>
<dbReference type="RefSeq" id="WP_412550024.1">
    <property type="nucleotide sequence ID" value="NZ_SLVU01000010.1"/>
</dbReference>
<reference evidence="1 2" key="1">
    <citation type="submission" date="2019-03" db="EMBL/GenBank/DDBJ databases">
        <title>Genomic Encyclopedia of Type Strains, Phase IV (KMG-V): Genome sequencing to study the core and pangenomes of soil and plant-associated prokaryotes.</title>
        <authorList>
            <person name="Whitman W."/>
        </authorList>
    </citation>
    <scope>NUCLEOTIDE SEQUENCE [LARGE SCALE GENOMIC DNA]</scope>
    <source>
        <strain evidence="1 2">23C40</strain>
    </source>
</reference>